<comment type="similarity">
    <text evidence="1">Belongs to the universal stress protein A family.</text>
</comment>
<protein>
    <submittedName>
        <fullName evidence="3">Universal stress protein</fullName>
    </submittedName>
</protein>
<dbReference type="Pfam" id="PF00582">
    <property type="entry name" value="Usp"/>
    <property type="match status" value="1"/>
</dbReference>
<dbReference type="Gene3D" id="3.40.50.620">
    <property type="entry name" value="HUPs"/>
    <property type="match status" value="1"/>
</dbReference>
<dbReference type="PANTHER" id="PTHR46268">
    <property type="entry name" value="STRESS RESPONSE PROTEIN NHAX"/>
    <property type="match status" value="1"/>
</dbReference>
<dbReference type="PANTHER" id="PTHR46268:SF6">
    <property type="entry name" value="UNIVERSAL STRESS PROTEIN UP12"/>
    <property type="match status" value="1"/>
</dbReference>
<dbReference type="SUPFAM" id="SSF52402">
    <property type="entry name" value="Adenine nucleotide alpha hydrolases-like"/>
    <property type="match status" value="1"/>
</dbReference>
<evidence type="ECO:0000259" key="2">
    <source>
        <dbReference type="Pfam" id="PF00582"/>
    </source>
</evidence>
<reference evidence="3" key="1">
    <citation type="journal article" date="2021" name="Antonie Van Leeuwenhoek">
        <title>Draft genome and description of Waterburya agarophytonicola gen. nov. sp. nov. (Pleurocapsales, Cyanobacteria): a seaweed symbiont.</title>
        <authorList>
            <person name="Bonthond G."/>
            <person name="Shalygin S."/>
            <person name="Bayer T."/>
            <person name="Weinberger F."/>
        </authorList>
    </citation>
    <scope>NUCLEOTIDE SEQUENCE</scope>
    <source>
        <strain evidence="3">KI4</strain>
    </source>
</reference>
<evidence type="ECO:0000313" key="4">
    <source>
        <dbReference type="Proteomes" id="UP000729733"/>
    </source>
</evidence>
<dbReference type="InterPro" id="IPR006015">
    <property type="entry name" value="Universal_stress_UspA"/>
</dbReference>
<gene>
    <name evidence="3" type="ORF">I4641_11140</name>
</gene>
<accession>A0A964BS55</accession>
<dbReference type="EMBL" id="JADWDC010000024">
    <property type="protein sequence ID" value="MCC0177533.1"/>
    <property type="molecule type" value="Genomic_DNA"/>
</dbReference>
<feature type="domain" description="UspA" evidence="2">
    <location>
        <begin position="1"/>
        <end position="130"/>
    </location>
</feature>
<evidence type="ECO:0000256" key="1">
    <source>
        <dbReference type="ARBA" id="ARBA00008791"/>
    </source>
</evidence>
<dbReference type="Proteomes" id="UP000729733">
    <property type="component" value="Unassembled WGS sequence"/>
</dbReference>
<sequence>MFKNILFPIELTREARKAIELTANMVRIHQSKLTILSVVEEDAEGAMASEEQVAKLLEKAKNFFAGQGIQAATLEKVGIPAFTICDVADEIDADLIIMGCRGLGLIDEEAAMDSATNRVINLANCPVLVVS</sequence>
<dbReference type="RefSeq" id="WP_229640597.1">
    <property type="nucleotide sequence ID" value="NZ_JADWDC010000024.1"/>
</dbReference>
<dbReference type="AlphaFoldDB" id="A0A964BS55"/>
<evidence type="ECO:0000313" key="3">
    <source>
        <dbReference type="EMBL" id="MCC0177533.1"/>
    </source>
</evidence>
<organism evidence="3 4">
    <name type="scientific">Waterburya agarophytonicola KI4</name>
    <dbReference type="NCBI Taxonomy" id="2874699"/>
    <lineage>
        <taxon>Bacteria</taxon>
        <taxon>Bacillati</taxon>
        <taxon>Cyanobacteriota</taxon>
        <taxon>Cyanophyceae</taxon>
        <taxon>Pleurocapsales</taxon>
        <taxon>Hyellaceae</taxon>
        <taxon>Waterburya</taxon>
        <taxon>Waterburya agarophytonicola</taxon>
    </lineage>
</organism>
<dbReference type="PRINTS" id="PR01438">
    <property type="entry name" value="UNVRSLSTRESS"/>
</dbReference>
<dbReference type="InterPro" id="IPR006016">
    <property type="entry name" value="UspA"/>
</dbReference>
<keyword evidence="4" id="KW-1185">Reference proteome</keyword>
<dbReference type="InterPro" id="IPR014729">
    <property type="entry name" value="Rossmann-like_a/b/a_fold"/>
</dbReference>
<comment type="caution">
    <text evidence="3">The sequence shown here is derived from an EMBL/GenBank/DDBJ whole genome shotgun (WGS) entry which is preliminary data.</text>
</comment>
<name>A0A964BS55_9CYAN</name>
<dbReference type="CDD" id="cd00293">
    <property type="entry name" value="USP-like"/>
    <property type="match status" value="1"/>
</dbReference>
<proteinExistence type="inferred from homology"/>